<organism evidence="1 2">
    <name type="scientific">Strigamia maritima</name>
    <name type="common">European centipede</name>
    <name type="synonym">Geophilus maritimus</name>
    <dbReference type="NCBI Taxonomy" id="126957"/>
    <lineage>
        <taxon>Eukaryota</taxon>
        <taxon>Metazoa</taxon>
        <taxon>Ecdysozoa</taxon>
        <taxon>Arthropoda</taxon>
        <taxon>Myriapoda</taxon>
        <taxon>Chilopoda</taxon>
        <taxon>Pleurostigmophora</taxon>
        <taxon>Geophilomorpha</taxon>
        <taxon>Linotaeniidae</taxon>
        <taxon>Strigamia</taxon>
    </lineage>
</organism>
<dbReference type="AlphaFoldDB" id="T1IZM1"/>
<evidence type="ECO:0000313" key="2">
    <source>
        <dbReference type="Proteomes" id="UP000014500"/>
    </source>
</evidence>
<dbReference type="Proteomes" id="UP000014500">
    <property type="component" value="Unassembled WGS sequence"/>
</dbReference>
<evidence type="ECO:0000313" key="1">
    <source>
        <dbReference type="EnsemblMetazoa" id="SMAR006700-PA"/>
    </source>
</evidence>
<proteinExistence type="predicted"/>
<dbReference type="EnsemblMetazoa" id="SMAR006700-RA">
    <property type="protein sequence ID" value="SMAR006700-PA"/>
    <property type="gene ID" value="SMAR006700"/>
</dbReference>
<dbReference type="HOGENOM" id="CLU_3410977_0_0_1"/>
<keyword evidence="2" id="KW-1185">Reference proteome</keyword>
<accession>T1IZM1</accession>
<sequence>MSFDICTYGNNVAESHWFLSATEKHDVTL</sequence>
<reference evidence="2" key="1">
    <citation type="submission" date="2011-05" db="EMBL/GenBank/DDBJ databases">
        <authorList>
            <person name="Richards S.R."/>
            <person name="Qu J."/>
            <person name="Jiang H."/>
            <person name="Jhangiani S.N."/>
            <person name="Agravi P."/>
            <person name="Goodspeed R."/>
            <person name="Gross S."/>
            <person name="Mandapat C."/>
            <person name="Jackson L."/>
            <person name="Mathew T."/>
            <person name="Pu L."/>
            <person name="Thornton R."/>
            <person name="Saada N."/>
            <person name="Wilczek-Boney K.B."/>
            <person name="Lee S."/>
            <person name="Kovar C."/>
            <person name="Wu Y."/>
            <person name="Scherer S.E."/>
            <person name="Worley K.C."/>
            <person name="Muzny D.M."/>
            <person name="Gibbs R."/>
        </authorList>
    </citation>
    <scope>NUCLEOTIDE SEQUENCE</scope>
    <source>
        <strain evidence="2">Brora</strain>
    </source>
</reference>
<protein>
    <submittedName>
        <fullName evidence="1">Uncharacterized protein</fullName>
    </submittedName>
</protein>
<name>T1IZM1_STRMM</name>
<reference evidence="1" key="2">
    <citation type="submission" date="2015-02" db="UniProtKB">
        <authorList>
            <consortium name="EnsemblMetazoa"/>
        </authorList>
    </citation>
    <scope>IDENTIFICATION</scope>
</reference>
<dbReference type="EMBL" id="JH431720">
    <property type="status" value="NOT_ANNOTATED_CDS"/>
    <property type="molecule type" value="Genomic_DNA"/>
</dbReference>